<evidence type="ECO:0000313" key="1">
    <source>
        <dbReference type="EMBL" id="MRI65633.1"/>
    </source>
</evidence>
<gene>
    <name evidence="1" type="ORF">GH885_04620</name>
</gene>
<protein>
    <submittedName>
        <fullName evidence="1">Uncharacterized protein</fullName>
    </submittedName>
</protein>
<name>A0A6N7QU91_9BACI</name>
<dbReference type="EMBL" id="WJEE01000006">
    <property type="protein sequence ID" value="MRI65633.1"/>
    <property type="molecule type" value="Genomic_DNA"/>
</dbReference>
<dbReference type="AlphaFoldDB" id="A0A6N7QU91"/>
<accession>A0A6N7QU91</accession>
<comment type="caution">
    <text evidence="1">The sequence shown here is derived from an EMBL/GenBank/DDBJ whole genome shotgun (WGS) entry which is preliminary data.</text>
</comment>
<reference evidence="1 2" key="1">
    <citation type="submission" date="2019-10" db="EMBL/GenBank/DDBJ databases">
        <title>Gracilibacillus salitolerans sp. nov., a moderate halophile isolated from a saline soil in northwest China.</title>
        <authorList>
            <person name="Gan L."/>
        </authorList>
    </citation>
    <scope>NUCLEOTIDE SEQUENCE [LARGE SCALE GENOMIC DNA]</scope>
    <source>
        <strain evidence="1 2">TP2-8</strain>
    </source>
</reference>
<evidence type="ECO:0000313" key="2">
    <source>
        <dbReference type="Proteomes" id="UP000435187"/>
    </source>
</evidence>
<organism evidence="1 2">
    <name type="scientific">Gracilibacillus thailandensis</name>
    <dbReference type="NCBI Taxonomy" id="563735"/>
    <lineage>
        <taxon>Bacteria</taxon>
        <taxon>Bacillati</taxon>
        <taxon>Bacillota</taxon>
        <taxon>Bacilli</taxon>
        <taxon>Bacillales</taxon>
        <taxon>Bacillaceae</taxon>
        <taxon>Gracilibacillus</taxon>
    </lineage>
</organism>
<dbReference type="RefSeq" id="WP_153834448.1">
    <property type="nucleotide sequence ID" value="NZ_JBHUMW010000025.1"/>
</dbReference>
<sequence>MKKYMYVSIALVFILFGLFVGKQQQEQSALMDDLLLHQPIDIEAVEGMYVNQKEININQKIIKAFNDYPATKIVEKISTRLREN</sequence>
<keyword evidence="2" id="KW-1185">Reference proteome</keyword>
<dbReference type="Proteomes" id="UP000435187">
    <property type="component" value="Unassembled WGS sequence"/>
</dbReference>
<proteinExistence type="predicted"/>